<feature type="region of interest" description="Disordered" evidence="1">
    <location>
        <begin position="256"/>
        <end position="278"/>
    </location>
</feature>
<dbReference type="AlphaFoldDB" id="A0A165CLY4"/>
<accession>A0A165CLY4</accession>
<proteinExistence type="predicted"/>
<protein>
    <recommendedName>
        <fullName evidence="3">F-box domain-containing protein</fullName>
    </recommendedName>
</protein>
<keyword evidence="2" id="KW-0472">Membrane</keyword>
<name>A0A165CLY4_9APHY</name>
<evidence type="ECO:0000313" key="5">
    <source>
        <dbReference type="Proteomes" id="UP000076871"/>
    </source>
</evidence>
<gene>
    <name evidence="4" type="ORF">LAESUDRAFT_751817</name>
</gene>
<dbReference type="Proteomes" id="UP000076871">
    <property type="component" value="Unassembled WGS sequence"/>
</dbReference>
<feature type="compositionally biased region" description="Low complexity" evidence="1">
    <location>
        <begin position="256"/>
        <end position="275"/>
    </location>
</feature>
<feature type="compositionally biased region" description="Acidic residues" evidence="1">
    <location>
        <begin position="334"/>
        <end position="343"/>
    </location>
</feature>
<sequence>MSTRTRSMQSLPLELVETILLYSAIGGFPTAIASLAQTCRSFRKLIYDPADHHMWRDIFFATFDDPRDSQFFDNAGFDWGADFRRIIWAERFIKRHTQPLRVQKVYNLRSRTAATSVVDLSPTYSTEDSVRALQTLISVIKTCAPRPSAPAVMVRDRQGNRIPPGSLLHGPSLNYAYWNTPEITAHVAASASANIPWLQTVLRRGLPPALVVKVAGESRDREWDVTPEALAIGELICCTGFIPVRELLEERIGRLSSSSASNSGPPSSSRGISSLDMSLESQQKRARYRAREVVYNIRYLERRRNWGPYLPISDDGAVEKTPSKRLHRLYTDNSDSDSEDDTDWLPGNTDESTSISSAVTSDGTKPKSGPSTPHSDRPEPPTPDRLYPDWTWLAGARIIMQANLQGEGFTRIQQYLRWDTLRESWTVLKHGETKTQNHAAPETADSRGNQLDTQSDGVAAPWDWAGAEGIWRRAVSWFGFSDLVNFNTTESSARDSIQENTLIVPVRLRVVGYGPPAVPEYPDRPTILIEGETGGADWEGHDGDDDDDIRRIHGTVSMIADGNVRWAMYTSHEDDPTRDQWILEGVQIGVIGSEIGMLGTWTGAGHDRMDAIGPFWQWRVA</sequence>
<dbReference type="InterPro" id="IPR036047">
    <property type="entry name" value="F-box-like_dom_sf"/>
</dbReference>
<dbReference type="GeneID" id="63828715"/>
<dbReference type="RefSeq" id="XP_040760787.1">
    <property type="nucleotide sequence ID" value="XM_040911687.1"/>
</dbReference>
<feature type="region of interest" description="Disordered" evidence="1">
    <location>
        <begin position="329"/>
        <end position="386"/>
    </location>
</feature>
<feature type="transmembrane region" description="Helical" evidence="2">
    <location>
        <begin position="12"/>
        <end position="36"/>
    </location>
</feature>
<dbReference type="EMBL" id="KV427647">
    <property type="protein sequence ID" value="KZT03047.1"/>
    <property type="molecule type" value="Genomic_DNA"/>
</dbReference>
<feature type="compositionally biased region" description="Polar residues" evidence="1">
    <location>
        <begin position="349"/>
        <end position="373"/>
    </location>
</feature>
<evidence type="ECO:0000256" key="1">
    <source>
        <dbReference type="SAM" id="MobiDB-lite"/>
    </source>
</evidence>
<keyword evidence="2" id="KW-1133">Transmembrane helix</keyword>
<keyword evidence="2" id="KW-0812">Transmembrane</keyword>
<evidence type="ECO:0000256" key="2">
    <source>
        <dbReference type="SAM" id="Phobius"/>
    </source>
</evidence>
<dbReference type="PROSITE" id="PS50181">
    <property type="entry name" value="FBOX"/>
    <property type="match status" value="1"/>
</dbReference>
<feature type="domain" description="F-box" evidence="3">
    <location>
        <begin position="5"/>
        <end position="58"/>
    </location>
</feature>
<dbReference type="InterPro" id="IPR001810">
    <property type="entry name" value="F-box_dom"/>
</dbReference>
<dbReference type="SUPFAM" id="SSF81383">
    <property type="entry name" value="F-box domain"/>
    <property type="match status" value="1"/>
</dbReference>
<evidence type="ECO:0000313" key="4">
    <source>
        <dbReference type="EMBL" id="KZT03047.1"/>
    </source>
</evidence>
<feature type="compositionally biased region" description="Polar residues" evidence="1">
    <location>
        <begin position="446"/>
        <end position="455"/>
    </location>
</feature>
<organism evidence="4 5">
    <name type="scientific">Laetiporus sulphureus 93-53</name>
    <dbReference type="NCBI Taxonomy" id="1314785"/>
    <lineage>
        <taxon>Eukaryota</taxon>
        <taxon>Fungi</taxon>
        <taxon>Dikarya</taxon>
        <taxon>Basidiomycota</taxon>
        <taxon>Agaricomycotina</taxon>
        <taxon>Agaricomycetes</taxon>
        <taxon>Polyporales</taxon>
        <taxon>Laetiporus</taxon>
    </lineage>
</organism>
<evidence type="ECO:0000259" key="3">
    <source>
        <dbReference type="PROSITE" id="PS50181"/>
    </source>
</evidence>
<reference evidence="4 5" key="1">
    <citation type="journal article" date="2016" name="Mol. Biol. Evol.">
        <title>Comparative Genomics of Early-Diverging Mushroom-Forming Fungi Provides Insights into the Origins of Lignocellulose Decay Capabilities.</title>
        <authorList>
            <person name="Nagy L.G."/>
            <person name="Riley R."/>
            <person name="Tritt A."/>
            <person name="Adam C."/>
            <person name="Daum C."/>
            <person name="Floudas D."/>
            <person name="Sun H."/>
            <person name="Yadav J.S."/>
            <person name="Pangilinan J."/>
            <person name="Larsson K.H."/>
            <person name="Matsuura K."/>
            <person name="Barry K."/>
            <person name="Labutti K."/>
            <person name="Kuo R."/>
            <person name="Ohm R.A."/>
            <person name="Bhattacharya S.S."/>
            <person name="Shirouzu T."/>
            <person name="Yoshinaga Y."/>
            <person name="Martin F.M."/>
            <person name="Grigoriev I.V."/>
            <person name="Hibbett D.S."/>
        </authorList>
    </citation>
    <scope>NUCLEOTIDE SEQUENCE [LARGE SCALE GENOMIC DNA]</scope>
    <source>
        <strain evidence="4 5">93-53</strain>
    </source>
</reference>
<feature type="region of interest" description="Disordered" evidence="1">
    <location>
        <begin position="432"/>
        <end position="455"/>
    </location>
</feature>
<dbReference type="OrthoDB" id="3226064at2759"/>
<keyword evidence="5" id="KW-1185">Reference proteome</keyword>
<dbReference type="STRING" id="1314785.A0A165CLY4"/>
<dbReference type="InParanoid" id="A0A165CLY4"/>